<dbReference type="AlphaFoldDB" id="A0A7R7VUB0"/>
<dbReference type="RefSeq" id="XP_043138756.1">
    <property type="nucleotide sequence ID" value="XM_043281259.1"/>
</dbReference>
<dbReference type="KEGG" id="ache:ACHE_60120S"/>
<keyword evidence="2" id="KW-1185">Reference proteome</keyword>
<organism evidence="1 2">
    <name type="scientific">Aspergillus chevalieri</name>
    <name type="common">Eurotium chevalieri</name>
    <dbReference type="NCBI Taxonomy" id="182096"/>
    <lineage>
        <taxon>Eukaryota</taxon>
        <taxon>Fungi</taxon>
        <taxon>Dikarya</taxon>
        <taxon>Ascomycota</taxon>
        <taxon>Pezizomycotina</taxon>
        <taxon>Eurotiomycetes</taxon>
        <taxon>Eurotiomycetidae</taxon>
        <taxon>Eurotiales</taxon>
        <taxon>Aspergillaceae</taxon>
        <taxon>Aspergillus</taxon>
        <taxon>Aspergillus subgen. Aspergillus</taxon>
    </lineage>
</organism>
<reference evidence="1" key="2">
    <citation type="submission" date="2021-02" db="EMBL/GenBank/DDBJ databases">
        <title>Aspergillus chevalieri M1 genome sequence.</title>
        <authorList>
            <person name="Kadooka C."/>
            <person name="Mori K."/>
            <person name="Futagami T."/>
        </authorList>
    </citation>
    <scope>NUCLEOTIDE SEQUENCE</scope>
    <source>
        <strain evidence="1">M1</strain>
    </source>
</reference>
<name>A0A7R7VUB0_ASPCH</name>
<protein>
    <submittedName>
        <fullName evidence="1">Uncharacterized protein</fullName>
    </submittedName>
</protein>
<evidence type="ECO:0000313" key="1">
    <source>
        <dbReference type="EMBL" id="BCR90234.1"/>
    </source>
</evidence>
<dbReference type="Proteomes" id="UP000637239">
    <property type="component" value="Chromosome 6"/>
</dbReference>
<dbReference type="GeneID" id="66984592"/>
<gene>
    <name evidence="1" type="ORF">ACHE_60120S</name>
</gene>
<proteinExistence type="predicted"/>
<sequence length="101" mass="11418">MMNEDDCSDSDKDNLQVKQDKSLLYKPGYQQYLWSSIVTLDKEPEKEELVAIAHKASEEMQATLHNALKNKQPSIMTALQVGKEVYLASSATGDYSLIYED</sequence>
<accession>A0A7R7VUB0</accession>
<dbReference type="EMBL" id="AP024421">
    <property type="protein sequence ID" value="BCR90234.1"/>
    <property type="molecule type" value="Genomic_DNA"/>
</dbReference>
<reference evidence="1" key="1">
    <citation type="submission" date="2021-01" db="EMBL/GenBank/DDBJ databases">
        <authorList>
            <consortium name="Aspergillus chevalieri M1 genome sequencing consortium"/>
            <person name="Kazuki M."/>
            <person name="Futagami T."/>
        </authorList>
    </citation>
    <scope>NUCLEOTIDE SEQUENCE</scope>
    <source>
        <strain evidence="1">M1</strain>
    </source>
</reference>
<evidence type="ECO:0000313" key="2">
    <source>
        <dbReference type="Proteomes" id="UP000637239"/>
    </source>
</evidence>